<evidence type="ECO:0000256" key="1">
    <source>
        <dbReference type="ARBA" id="ARBA00023002"/>
    </source>
</evidence>
<dbReference type="SUPFAM" id="SSF63380">
    <property type="entry name" value="Riboflavin synthase domain-like"/>
    <property type="match status" value="1"/>
</dbReference>
<organism evidence="5 6">
    <name type="scientific">Peltaster fructicola</name>
    <dbReference type="NCBI Taxonomy" id="286661"/>
    <lineage>
        <taxon>Eukaryota</taxon>
        <taxon>Fungi</taxon>
        <taxon>Dikarya</taxon>
        <taxon>Ascomycota</taxon>
        <taxon>Pezizomycotina</taxon>
        <taxon>Dothideomycetes</taxon>
        <taxon>Dothideomycetes incertae sedis</taxon>
        <taxon>Peltaster</taxon>
    </lineage>
</organism>
<dbReference type="OrthoDB" id="436496at2759"/>
<reference evidence="5 6" key="1">
    <citation type="journal article" date="2016" name="Sci. Rep.">
        <title>Peltaster fructicola genome reveals evolution from an invasive phytopathogen to an ectophytic parasite.</title>
        <authorList>
            <person name="Xu C."/>
            <person name="Chen H."/>
            <person name="Gleason M.L."/>
            <person name="Xu J.R."/>
            <person name="Liu H."/>
            <person name="Zhang R."/>
            <person name="Sun G."/>
        </authorList>
    </citation>
    <scope>NUCLEOTIDE SEQUENCE [LARGE SCALE GENOMIC DNA]</scope>
    <source>
        <strain evidence="5 6">LNHT1506</strain>
    </source>
</reference>
<accession>A0A6H0XUD4</accession>
<dbReference type="SUPFAM" id="SSF52343">
    <property type="entry name" value="Ferredoxin reductase-like, C-terminal NADP-linked domain"/>
    <property type="match status" value="1"/>
</dbReference>
<dbReference type="GO" id="GO:0005739">
    <property type="term" value="C:mitochondrion"/>
    <property type="evidence" value="ECO:0007669"/>
    <property type="project" value="TreeGrafter"/>
</dbReference>
<dbReference type="PROSITE" id="PS51384">
    <property type="entry name" value="FAD_FR"/>
    <property type="match status" value="1"/>
</dbReference>
<evidence type="ECO:0000259" key="4">
    <source>
        <dbReference type="PROSITE" id="PS51384"/>
    </source>
</evidence>
<dbReference type="PANTHER" id="PTHR46505">
    <property type="entry name" value="OXIDOREDUCTASE NAD-BINDING DOMAIN-CONTAINING PROTEIN 1"/>
    <property type="match status" value="1"/>
</dbReference>
<dbReference type="GO" id="GO:0016491">
    <property type="term" value="F:oxidoreductase activity"/>
    <property type="evidence" value="ECO:0007669"/>
    <property type="project" value="UniProtKB-KW"/>
</dbReference>
<evidence type="ECO:0000256" key="3">
    <source>
        <dbReference type="ARBA" id="ARBA00040516"/>
    </source>
</evidence>
<dbReference type="AlphaFoldDB" id="A0A6H0XUD4"/>
<dbReference type="PANTHER" id="PTHR46505:SF1">
    <property type="entry name" value="OXIDOREDUCTASE NAD-BINDING DOMAIN-CONTAINING PROTEIN 1"/>
    <property type="match status" value="1"/>
</dbReference>
<evidence type="ECO:0000256" key="2">
    <source>
        <dbReference type="ARBA" id="ARBA00023027"/>
    </source>
</evidence>
<dbReference type="InterPro" id="IPR052128">
    <property type="entry name" value="Oxidoreductase_NAD-binding"/>
</dbReference>
<keyword evidence="6" id="KW-1185">Reference proteome</keyword>
<dbReference type="Proteomes" id="UP000503462">
    <property type="component" value="Chromosome 2"/>
</dbReference>
<keyword evidence="2" id="KW-0520">NAD</keyword>
<sequence length="323" mass="36442">MMPFGYRWTAIRTPSSRTLRTAIRSMATVNHGSIPHEQRTAFEPRERLFERVTIANIREINDTVRLLRLNTEEPNRTINFLPGQWLDVFIPGLPQAGGFTITSTPFSSRPSSHSHLYLELAIQKSRNPPARWLWQPEADILGTILNVRVGGSFHWPPPMDISNIDRLVLVAGGVGINPLVSIMTFLIQVPVQQRPREIHFLYASKTSSELDAQKILFLPRLLDLVGIADDPLNVTLSLYLTGSGTDEGGLIEDGRLPNRTFARRLQEFDLSRALDGFRDGGMTDRKDTVAYVCGPPKMTDEIVATLNRQEGMSPDRVLCEKWW</sequence>
<dbReference type="InterPro" id="IPR017927">
    <property type="entry name" value="FAD-bd_FR_type"/>
</dbReference>
<feature type="domain" description="FAD-binding FR-type" evidence="4">
    <location>
        <begin position="47"/>
        <end position="158"/>
    </location>
</feature>
<dbReference type="InterPro" id="IPR017938">
    <property type="entry name" value="Riboflavin_synthase-like_b-brl"/>
</dbReference>
<keyword evidence="1" id="KW-0560">Oxidoreductase</keyword>
<dbReference type="Gene3D" id="3.40.50.80">
    <property type="entry name" value="Nucleotide-binding domain of ferredoxin-NADP reductase (FNR) module"/>
    <property type="match status" value="1"/>
</dbReference>
<proteinExistence type="predicted"/>
<dbReference type="InterPro" id="IPR039261">
    <property type="entry name" value="FNR_nucleotide-bd"/>
</dbReference>
<name>A0A6H0XUD4_9PEZI</name>
<dbReference type="Gene3D" id="2.40.30.10">
    <property type="entry name" value="Translation factors"/>
    <property type="match status" value="1"/>
</dbReference>
<evidence type="ECO:0000313" key="6">
    <source>
        <dbReference type="Proteomes" id="UP000503462"/>
    </source>
</evidence>
<evidence type="ECO:0000313" key="5">
    <source>
        <dbReference type="EMBL" id="QIW98227.1"/>
    </source>
</evidence>
<dbReference type="EMBL" id="CP051140">
    <property type="protein sequence ID" value="QIW98227.1"/>
    <property type="molecule type" value="Genomic_DNA"/>
</dbReference>
<dbReference type="Pfam" id="PF00175">
    <property type="entry name" value="NAD_binding_1"/>
    <property type="match status" value="1"/>
</dbReference>
<protein>
    <recommendedName>
        <fullName evidence="3">Oxidoreductase NAD-binding domain-containing protein 1</fullName>
    </recommendedName>
</protein>
<dbReference type="CDD" id="cd00322">
    <property type="entry name" value="FNR_like"/>
    <property type="match status" value="1"/>
</dbReference>
<gene>
    <name evidence="5" type="ORF">AMS68_003745</name>
</gene>
<dbReference type="InterPro" id="IPR001433">
    <property type="entry name" value="OxRdtase_FAD/NAD-bd"/>
</dbReference>